<dbReference type="GO" id="GO:0003677">
    <property type="term" value="F:DNA binding"/>
    <property type="evidence" value="ECO:0007669"/>
    <property type="project" value="InterPro"/>
</dbReference>
<dbReference type="GO" id="GO:0003906">
    <property type="term" value="F:DNA-(apurinic or apyrimidinic site) endonuclease activity"/>
    <property type="evidence" value="ECO:0007669"/>
    <property type="project" value="TreeGrafter"/>
</dbReference>
<evidence type="ECO:0000259" key="1">
    <source>
        <dbReference type="Pfam" id="PF01261"/>
    </source>
</evidence>
<dbReference type="InterPro" id="IPR001719">
    <property type="entry name" value="AP_endonuc_2"/>
</dbReference>
<dbReference type="CDD" id="cd00019">
    <property type="entry name" value="AP2Ec"/>
    <property type="match status" value="1"/>
</dbReference>
<dbReference type="InterPro" id="IPR013022">
    <property type="entry name" value="Xyl_isomerase-like_TIM-brl"/>
</dbReference>
<dbReference type="GO" id="GO:0006284">
    <property type="term" value="P:base-excision repair"/>
    <property type="evidence" value="ECO:0007669"/>
    <property type="project" value="TreeGrafter"/>
</dbReference>
<dbReference type="Pfam" id="PF01261">
    <property type="entry name" value="AP_endonuc_2"/>
    <property type="match status" value="1"/>
</dbReference>
<dbReference type="EMBL" id="QKOF01000006">
    <property type="protein sequence ID" value="MBE2900365.1"/>
    <property type="molecule type" value="Genomic_DNA"/>
</dbReference>
<dbReference type="InterPro" id="IPR036237">
    <property type="entry name" value="Xyl_isomerase-like_sf"/>
</dbReference>
<organism evidence="2 3">
    <name type="scientific">Methanothermobacter thermautotrophicus</name>
    <name type="common">Methanobacterium thermoformicicum</name>
    <dbReference type="NCBI Taxonomy" id="145262"/>
    <lineage>
        <taxon>Archaea</taxon>
        <taxon>Methanobacteriati</taxon>
        <taxon>Methanobacteriota</taxon>
        <taxon>Methanomada group</taxon>
        <taxon>Methanobacteria</taxon>
        <taxon>Methanobacteriales</taxon>
        <taxon>Methanobacteriaceae</taxon>
        <taxon>Methanothermobacter</taxon>
    </lineage>
</organism>
<sequence>MVLPLIRVGPAGNPVGYRGSTVNVFGKIRAMGLDAYEYQATYGLRLKNENAVRIHENSVKNDVLVSMHGPYYINLSSAKKETVEKSIERLFDCVVTGKLMGAYRIVFHPGFYGEQGKAGALDLCRRALGELIERLHGAGIREFTLAPETTGKRSQVGSLDEIIKLSEEFDEVMPTIDFAHIHARGGGCIRDARGYMEILDRVESRLGSHQLHCHFTGIEYTDAGERKHHSLSEGYGPPVEPLIEVLVDGGWEATIISETPMKDADAMKIKAIINEYLKRE</sequence>
<reference evidence="2" key="1">
    <citation type="submission" date="2018-06" db="EMBL/GenBank/DDBJ databases">
        <title>Draft genome sequence of Methanothermobacter thermautotrophicus Strain WHS, a thermophilic, hydrogenotrophic methanogen isolated from Washburn Hot Springs in Yellowstone National Park, USA.</title>
        <authorList>
            <person name="Mckay L.J."/>
            <person name="Klingelsmith K."/>
            <person name="Inskeep W.P."/>
            <person name="Fields M.W."/>
        </authorList>
    </citation>
    <scope>NUCLEOTIDE SEQUENCE</scope>
    <source>
        <strain evidence="2">WHS</strain>
    </source>
</reference>
<dbReference type="GO" id="GO:0008270">
    <property type="term" value="F:zinc ion binding"/>
    <property type="evidence" value="ECO:0007669"/>
    <property type="project" value="InterPro"/>
</dbReference>
<dbReference type="GO" id="GO:0008081">
    <property type="term" value="F:phosphoric diester hydrolase activity"/>
    <property type="evidence" value="ECO:0007669"/>
    <property type="project" value="TreeGrafter"/>
</dbReference>
<evidence type="ECO:0000313" key="2">
    <source>
        <dbReference type="EMBL" id="MBE2900365.1"/>
    </source>
</evidence>
<feature type="domain" description="Xylose isomerase-like TIM barrel" evidence="1">
    <location>
        <begin position="27"/>
        <end position="263"/>
    </location>
</feature>
<dbReference type="Proteomes" id="UP000646659">
    <property type="component" value="Unassembled WGS sequence"/>
</dbReference>
<name>A0A842YRS3_METTF</name>
<comment type="caution">
    <text evidence="2">The sequence shown here is derived from an EMBL/GenBank/DDBJ whole genome shotgun (WGS) entry which is preliminary data.</text>
</comment>
<dbReference type="AlphaFoldDB" id="A0A842YRS3"/>
<dbReference type="OrthoDB" id="33250at2157"/>
<dbReference type="Gene3D" id="3.20.20.150">
    <property type="entry name" value="Divalent-metal-dependent TIM barrel enzymes"/>
    <property type="match status" value="1"/>
</dbReference>
<proteinExistence type="predicted"/>
<gene>
    <name evidence="2" type="ORF">DNK57_06085</name>
</gene>
<protein>
    <submittedName>
        <fullName evidence="2">Deoxyribonuclease IV</fullName>
    </submittedName>
</protein>
<evidence type="ECO:0000313" key="3">
    <source>
        <dbReference type="Proteomes" id="UP000646659"/>
    </source>
</evidence>
<dbReference type="SUPFAM" id="SSF51658">
    <property type="entry name" value="Xylose isomerase-like"/>
    <property type="match status" value="1"/>
</dbReference>
<dbReference type="SMART" id="SM00518">
    <property type="entry name" value="AP2Ec"/>
    <property type="match status" value="1"/>
</dbReference>
<dbReference type="PANTHER" id="PTHR21445:SF0">
    <property type="entry name" value="APURINIC-APYRIMIDINIC ENDONUCLEASE"/>
    <property type="match status" value="1"/>
</dbReference>
<accession>A0A842YRS3</accession>
<dbReference type="PANTHER" id="PTHR21445">
    <property type="entry name" value="ENDONUCLEASE IV ENDODEOXYRIBONUCLEASE IV"/>
    <property type="match status" value="1"/>
</dbReference>